<comment type="caution">
    <text evidence="8">The sequence shown here is derived from an EMBL/GenBank/DDBJ whole genome shotgun (WGS) entry which is preliminary data.</text>
</comment>
<comment type="subcellular location">
    <subcellularLocation>
        <location evidence="6">Cell membrane</location>
        <topology evidence="6">Multi-pass membrane protein</topology>
    </subcellularLocation>
    <subcellularLocation>
        <location evidence="1">Membrane</location>
    </subcellularLocation>
</comment>
<name>A0A9D4BN18_DREPO</name>
<feature type="transmembrane region" description="Helical" evidence="6">
    <location>
        <begin position="265"/>
        <end position="283"/>
    </location>
</feature>
<keyword evidence="2 6" id="KW-0812">Transmembrane</keyword>
<reference evidence="8" key="2">
    <citation type="submission" date="2020-11" db="EMBL/GenBank/DDBJ databases">
        <authorList>
            <person name="McCartney M.A."/>
            <person name="Auch B."/>
            <person name="Kono T."/>
            <person name="Mallez S."/>
            <person name="Becker A."/>
            <person name="Gohl D.M."/>
            <person name="Silverstein K.A.T."/>
            <person name="Koren S."/>
            <person name="Bechman K.B."/>
            <person name="Herman A."/>
            <person name="Abrahante J.E."/>
            <person name="Garbe J."/>
        </authorList>
    </citation>
    <scope>NUCLEOTIDE SEQUENCE</scope>
    <source>
        <strain evidence="8">Duluth1</strain>
        <tissue evidence="8">Whole animal</tissue>
    </source>
</reference>
<evidence type="ECO:0000256" key="2">
    <source>
        <dbReference type="ARBA" id="ARBA00022692"/>
    </source>
</evidence>
<keyword evidence="6" id="KW-1003">Cell membrane</keyword>
<keyword evidence="6" id="KW-0813">Transport</keyword>
<evidence type="ECO:0000313" key="8">
    <source>
        <dbReference type="EMBL" id="KAH3699182.1"/>
    </source>
</evidence>
<keyword evidence="6" id="KW-0407">Ion channel</keyword>
<protein>
    <recommendedName>
        <fullName evidence="6">Bestrophin homolog</fullName>
    </recommendedName>
</protein>
<accession>A0A9D4BN18</accession>
<feature type="compositionally biased region" description="Basic and acidic residues" evidence="7">
    <location>
        <begin position="648"/>
        <end position="663"/>
    </location>
</feature>
<comment type="similarity">
    <text evidence="5 6">Belongs to the anion channel-forming bestrophin (TC 1.A.46) family. Calcium-sensitive chloride channel subfamily.</text>
</comment>
<dbReference type="AlphaFoldDB" id="A0A9D4BN18"/>
<evidence type="ECO:0000256" key="6">
    <source>
        <dbReference type="RuleBase" id="RU363126"/>
    </source>
</evidence>
<keyword evidence="3 6" id="KW-1133">Transmembrane helix</keyword>
<reference evidence="8" key="1">
    <citation type="journal article" date="2019" name="bioRxiv">
        <title>The Genome of the Zebra Mussel, Dreissena polymorpha: A Resource for Invasive Species Research.</title>
        <authorList>
            <person name="McCartney M.A."/>
            <person name="Auch B."/>
            <person name="Kono T."/>
            <person name="Mallez S."/>
            <person name="Zhang Y."/>
            <person name="Obille A."/>
            <person name="Becker A."/>
            <person name="Abrahante J.E."/>
            <person name="Garbe J."/>
            <person name="Badalamenti J.P."/>
            <person name="Herman A."/>
            <person name="Mangelson H."/>
            <person name="Liachko I."/>
            <person name="Sullivan S."/>
            <person name="Sone E.D."/>
            <person name="Koren S."/>
            <person name="Silverstein K.A.T."/>
            <person name="Beckman K.B."/>
            <person name="Gohl D.M."/>
        </authorList>
    </citation>
    <scope>NUCLEOTIDE SEQUENCE</scope>
    <source>
        <strain evidence="8">Duluth1</strain>
        <tissue evidence="8">Whole animal</tissue>
    </source>
</reference>
<organism evidence="8 9">
    <name type="scientific">Dreissena polymorpha</name>
    <name type="common">Zebra mussel</name>
    <name type="synonym">Mytilus polymorpha</name>
    <dbReference type="NCBI Taxonomy" id="45954"/>
    <lineage>
        <taxon>Eukaryota</taxon>
        <taxon>Metazoa</taxon>
        <taxon>Spiralia</taxon>
        <taxon>Lophotrochozoa</taxon>
        <taxon>Mollusca</taxon>
        <taxon>Bivalvia</taxon>
        <taxon>Autobranchia</taxon>
        <taxon>Heteroconchia</taxon>
        <taxon>Euheterodonta</taxon>
        <taxon>Imparidentia</taxon>
        <taxon>Neoheterodontei</taxon>
        <taxon>Myida</taxon>
        <taxon>Dreissenoidea</taxon>
        <taxon>Dreissenidae</taxon>
        <taxon>Dreissena</taxon>
    </lineage>
</organism>
<evidence type="ECO:0000256" key="7">
    <source>
        <dbReference type="SAM" id="MobiDB-lite"/>
    </source>
</evidence>
<dbReference type="GO" id="GO:0005886">
    <property type="term" value="C:plasma membrane"/>
    <property type="evidence" value="ECO:0007669"/>
    <property type="project" value="UniProtKB-SubCell"/>
</dbReference>
<evidence type="ECO:0000256" key="1">
    <source>
        <dbReference type="ARBA" id="ARBA00004370"/>
    </source>
</evidence>
<dbReference type="GO" id="GO:0005254">
    <property type="term" value="F:chloride channel activity"/>
    <property type="evidence" value="ECO:0007669"/>
    <property type="project" value="UniProtKB-KW"/>
</dbReference>
<dbReference type="Pfam" id="PF01062">
    <property type="entry name" value="Bestrophin"/>
    <property type="match status" value="1"/>
</dbReference>
<feature type="transmembrane region" description="Helical" evidence="6">
    <location>
        <begin position="235"/>
        <end position="253"/>
    </location>
</feature>
<feature type="compositionally biased region" description="Basic and acidic residues" evidence="7">
    <location>
        <begin position="523"/>
        <end position="536"/>
    </location>
</feature>
<dbReference type="Proteomes" id="UP000828390">
    <property type="component" value="Unassembled WGS sequence"/>
</dbReference>
<dbReference type="EMBL" id="JAIWYP010000015">
    <property type="protein sequence ID" value="KAH3699182.1"/>
    <property type="molecule type" value="Genomic_DNA"/>
</dbReference>
<dbReference type="PANTHER" id="PTHR10736">
    <property type="entry name" value="BESTROPHIN"/>
    <property type="match status" value="1"/>
</dbReference>
<evidence type="ECO:0000313" key="9">
    <source>
        <dbReference type="Proteomes" id="UP000828390"/>
    </source>
</evidence>
<feature type="region of interest" description="Disordered" evidence="7">
    <location>
        <begin position="648"/>
        <end position="675"/>
    </location>
</feature>
<feature type="transmembrane region" description="Helical" evidence="6">
    <location>
        <begin position="75"/>
        <end position="94"/>
    </location>
</feature>
<comment type="function">
    <text evidence="6">Forms chloride channels.</text>
</comment>
<keyword evidence="6" id="KW-0406">Ion transport</keyword>
<proteinExistence type="inferred from homology"/>
<gene>
    <name evidence="8" type="ORF">DPMN_074136</name>
</gene>
<keyword evidence="6" id="KW-0868">Chloride</keyword>
<keyword evidence="4 6" id="KW-0472">Membrane</keyword>
<keyword evidence="9" id="KW-1185">Reference proteome</keyword>
<evidence type="ECO:0000256" key="5">
    <source>
        <dbReference type="ARBA" id="ARBA00034769"/>
    </source>
</evidence>
<dbReference type="GO" id="GO:0034707">
    <property type="term" value="C:chloride channel complex"/>
    <property type="evidence" value="ECO:0007669"/>
    <property type="project" value="UniProtKB-KW"/>
</dbReference>
<evidence type="ECO:0000256" key="3">
    <source>
        <dbReference type="ARBA" id="ARBA00022989"/>
    </source>
</evidence>
<feature type="transmembrane region" description="Helical" evidence="6">
    <location>
        <begin position="36"/>
        <end position="54"/>
    </location>
</feature>
<dbReference type="InterPro" id="IPR000615">
    <property type="entry name" value="Bestrophin"/>
</dbReference>
<feature type="region of interest" description="Disordered" evidence="7">
    <location>
        <begin position="521"/>
        <end position="552"/>
    </location>
</feature>
<keyword evidence="6" id="KW-0869">Chloride channel</keyword>
<sequence>MTITYQYKVATTSLFGFFRLLKTWRGSVYKLIYKETLIFCLLYGIISCIYRFCLAGTSKRTFEQVVAYCNKHTDLIPVSFILGFYVTLVVGRWWTQFTNYPWPDRTLYVMGSYVVGRDDASRIIRRTVARYMMAALVLILRSCSVSVMKRYPTMEHIVTAGFLTQNEVIDFENVNCKYHKFWVPLVWANTVITNARREGKITSDYGFRLLIEQLADFRDKCSICFVFDWITIPLVYTQVVTLAVYIFFGGCLIGRQYVDNDKGEVDLYVPVSTLLQFLFYMGWLKVAEQLINPFGEDDDDFDMNWLLDRHWGAAMCLVDYCHQVVPDLVKDIHFNEMVTEDLPYTEASMASRRPNFMGSTYNLARPTLVQQRLVLNPEAYDINQTGFAGLRRRSTAQGDSSWILFRHKESLQIADSRTNRNVNPLPNSHSGHGPLDVSMTSLMRAGRSERAESVDSRMSDISFLSGRGSHPTNELPEYVPLRRARHSSVEVPHRPLKRAIDGKREQRWGFPMYLFHRNGSKSTNEDIVTRQSHSSDDNNDDNSPLISPPALNKGGRFLVEMVPGDPDASKQTRNKHILDKQMIYMPVSRPPYMSAIDEGSTIRSVTDLLTSSVSSSNEDVTHNGDSEIPTVIVEEDEKHDDVFPLSVKSEKASHASEAADSKQSDSIAIKIQIDE</sequence>
<dbReference type="InterPro" id="IPR021134">
    <property type="entry name" value="Bestrophin-like"/>
</dbReference>
<evidence type="ECO:0000256" key="4">
    <source>
        <dbReference type="ARBA" id="ARBA00023136"/>
    </source>
</evidence>